<gene>
    <name evidence="2" type="ORF">BSAL_82790</name>
</gene>
<name>A0A0S4IZF5_BODSA</name>
<evidence type="ECO:0000313" key="3">
    <source>
        <dbReference type="Proteomes" id="UP000051952"/>
    </source>
</evidence>
<accession>A0A0S4IZF5</accession>
<dbReference type="AlphaFoldDB" id="A0A0S4IZF5"/>
<dbReference type="EMBL" id="CYKH01000925">
    <property type="protein sequence ID" value="CUG66669.1"/>
    <property type="molecule type" value="Genomic_DNA"/>
</dbReference>
<evidence type="ECO:0000313" key="2">
    <source>
        <dbReference type="EMBL" id="CUG66669.1"/>
    </source>
</evidence>
<feature type="region of interest" description="Disordered" evidence="1">
    <location>
        <begin position="144"/>
        <end position="212"/>
    </location>
</feature>
<protein>
    <submittedName>
        <fullName evidence="2">Uncharacterized protein</fullName>
    </submittedName>
</protein>
<dbReference type="Proteomes" id="UP000051952">
    <property type="component" value="Unassembled WGS sequence"/>
</dbReference>
<feature type="compositionally biased region" description="Basic residues" evidence="1">
    <location>
        <begin position="277"/>
        <end position="292"/>
    </location>
</feature>
<sequence>MNEATTLRLHESLSQSQAVFHRAASTPLLGPSTIPHPALGNLFSPDNSHVTASVMASMQQTVEKLILRVAKLESLVFLLETERNTGGGGSGLLSSGSTVNLFQDVRATLYETMEPVREQLRRHEAILMDVVQSLNHAAGWGYYKQRSSGDAAPPSPRQGEHHQGAGNVSSRKHAAATASAPLAQGTRQRKNSLGREDDDDNVKHHDQPHHNNDAFVMVSPLTKADTSHLTAATASFMPIVQVDPSTANLEERIVRMRRLAGALGSGVPLGSATVSPRKSRKDNKDKKKKKHHHESDDTSSATSSFSESDQSPIRHHYTTTTEVESSTQPNATSSGATTTTTFIDEATSTASDARHYLQHHHGTGGDTTTNDEAKELIHNVKKILRKTGDDAGGIAATSGLETTSTTTTTTTNSSLLLHQQRHYNGNTSTHLSTPQRAVRFGLDDSLATPLPARYQTGSMFGAGGGGGRMVTSDTTSTSSTSGNHHHTHNDPSNYYRTGVQLLQSPGSATSFQQSRLLANNNAYPQHYATGSGALRSGPLDFPQDSSSLSDGYQELLKRMHM</sequence>
<feature type="compositionally biased region" description="Basic and acidic residues" evidence="1">
    <location>
        <begin position="201"/>
        <end position="212"/>
    </location>
</feature>
<dbReference type="VEuPathDB" id="TriTrypDB:BSAL_82790"/>
<reference evidence="3" key="1">
    <citation type="submission" date="2015-09" db="EMBL/GenBank/DDBJ databases">
        <authorList>
            <consortium name="Pathogen Informatics"/>
        </authorList>
    </citation>
    <scope>NUCLEOTIDE SEQUENCE [LARGE SCALE GENOMIC DNA]</scope>
    <source>
        <strain evidence="3">Lake Konstanz</strain>
    </source>
</reference>
<feature type="compositionally biased region" description="Low complexity" evidence="1">
    <location>
        <begin position="298"/>
        <end position="311"/>
    </location>
</feature>
<keyword evidence="3" id="KW-1185">Reference proteome</keyword>
<feature type="region of interest" description="Disordered" evidence="1">
    <location>
        <begin position="264"/>
        <end position="339"/>
    </location>
</feature>
<proteinExistence type="predicted"/>
<organism evidence="2 3">
    <name type="scientific">Bodo saltans</name>
    <name type="common">Flagellated protozoan</name>
    <dbReference type="NCBI Taxonomy" id="75058"/>
    <lineage>
        <taxon>Eukaryota</taxon>
        <taxon>Discoba</taxon>
        <taxon>Euglenozoa</taxon>
        <taxon>Kinetoplastea</taxon>
        <taxon>Metakinetoplastina</taxon>
        <taxon>Eubodonida</taxon>
        <taxon>Bodonidae</taxon>
        <taxon>Bodo</taxon>
    </lineage>
</organism>
<evidence type="ECO:0000256" key="1">
    <source>
        <dbReference type="SAM" id="MobiDB-lite"/>
    </source>
</evidence>
<feature type="compositionally biased region" description="Low complexity" evidence="1">
    <location>
        <begin position="471"/>
        <end position="482"/>
    </location>
</feature>
<feature type="region of interest" description="Disordered" evidence="1">
    <location>
        <begin position="459"/>
        <end position="496"/>
    </location>
</feature>
<feature type="compositionally biased region" description="Polar residues" evidence="1">
    <location>
        <begin position="318"/>
        <end position="330"/>
    </location>
</feature>